<evidence type="ECO:0000313" key="3">
    <source>
        <dbReference type="Proteomes" id="UP000285744"/>
    </source>
</evidence>
<dbReference type="InterPro" id="IPR024079">
    <property type="entry name" value="MetalloPept_cat_dom_sf"/>
</dbReference>
<comment type="caution">
    <text evidence="2">The sequence shown here is derived from an EMBL/GenBank/DDBJ whole genome shotgun (WGS) entry which is preliminary data.</text>
</comment>
<feature type="chain" id="PRO_5019546873" description="Peptidase M10 metallopeptidase domain-containing protein" evidence="1">
    <location>
        <begin position="26"/>
        <end position="252"/>
    </location>
</feature>
<dbReference type="SUPFAM" id="SSF55486">
    <property type="entry name" value="Metalloproteases ('zincins'), catalytic domain"/>
    <property type="match status" value="1"/>
</dbReference>
<evidence type="ECO:0000313" key="2">
    <source>
        <dbReference type="EMBL" id="RKF22905.1"/>
    </source>
</evidence>
<dbReference type="Proteomes" id="UP000285744">
    <property type="component" value="Unassembled WGS sequence"/>
</dbReference>
<name>A0A420EQF2_9ACTN</name>
<dbReference type="EMBL" id="RAQQ01000043">
    <property type="protein sequence ID" value="RKF22905.1"/>
    <property type="molecule type" value="Genomic_DNA"/>
</dbReference>
<dbReference type="GO" id="GO:0008237">
    <property type="term" value="F:metallopeptidase activity"/>
    <property type="evidence" value="ECO:0007669"/>
    <property type="project" value="InterPro"/>
</dbReference>
<keyword evidence="1" id="KW-0732">Signal</keyword>
<accession>A0A420EQF2</accession>
<dbReference type="AlphaFoldDB" id="A0A420EQF2"/>
<dbReference type="Gene3D" id="3.40.390.10">
    <property type="entry name" value="Collagenase (Catalytic Domain)"/>
    <property type="match status" value="1"/>
</dbReference>
<sequence length="252" mass="26962">MRTKLLAIAGATAVTLFLFPSSAQAGHSWGGYHWARTANPFTLQLGDNVSSQWDSALSGASADWSRSTVLDTRVVAGLSNPKNCRGTTGRVEVCNSTYGNTGWLGIASISITGGTHITQGTVKLNDTYFNTPQYNTAAWRNLVTCQEVGHTFGLDHQDEDFNNANLGTCMDYTNDPSTNQHPNQHDYDELASIYSHVDSTSTLGTAAAAGASVGNSPESWGSLVSGSRADRHSTYVRHFADGTTVVTHVIWA</sequence>
<gene>
    <name evidence="2" type="ORF">D7I43_30910</name>
</gene>
<evidence type="ECO:0008006" key="4">
    <source>
        <dbReference type="Google" id="ProtNLM"/>
    </source>
</evidence>
<organism evidence="2 3">
    <name type="scientific">Micromonospora globbae</name>
    <dbReference type="NCBI Taxonomy" id="1894969"/>
    <lineage>
        <taxon>Bacteria</taxon>
        <taxon>Bacillati</taxon>
        <taxon>Actinomycetota</taxon>
        <taxon>Actinomycetes</taxon>
        <taxon>Micromonosporales</taxon>
        <taxon>Micromonosporaceae</taxon>
        <taxon>Micromonospora</taxon>
    </lineage>
</organism>
<proteinExistence type="predicted"/>
<feature type="signal peptide" evidence="1">
    <location>
        <begin position="1"/>
        <end position="25"/>
    </location>
</feature>
<evidence type="ECO:0000256" key="1">
    <source>
        <dbReference type="SAM" id="SignalP"/>
    </source>
</evidence>
<dbReference type="OrthoDB" id="7594344at2"/>
<dbReference type="RefSeq" id="WP_120332100.1">
    <property type="nucleotide sequence ID" value="NZ_RAQQ01000043.1"/>
</dbReference>
<protein>
    <recommendedName>
        <fullName evidence="4">Peptidase M10 metallopeptidase domain-containing protein</fullName>
    </recommendedName>
</protein>
<reference evidence="2 3" key="1">
    <citation type="journal article" date="2018" name="Int. J. Syst. Evol. Microbiol.">
        <title>Micromonospora globbae sp. nov., an endophytic actinomycete isolated from roots of Globba winitii C. H. Wright.</title>
        <authorList>
            <person name="Kuncharoen N."/>
            <person name="Pittayakhajonwut P."/>
            <person name="Tanasupawat S."/>
        </authorList>
    </citation>
    <scope>NUCLEOTIDE SEQUENCE [LARGE SCALE GENOMIC DNA]</scope>
    <source>
        <strain evidence="2 3">WPS1-2</strain>
    </source>
</reference>